<organism evidence="5 6">
    <name type="scientific">Tahibacter soli</name>
    <dbReference type="NCBI Taxonomy" id="2983605"/>
    <lineage>
        <taxon>Bacteria</taxon>
        <taxon>Pseudomonadati</taxon>
        <taxon>Pseudomonadota</taxon>
        <taxon>Gammaproteobacteria</taxon>
        <taxon>Lysobacterales</taxon>
        <taxon>Rhodanobacteraceae</taxon>
        <taxon>Tahibacter</taxon>
    </lineage>
</organism>
<dbReference type="Gene3D" id="3.40.50.10390">
    <property type="entry name" value="Gingipain r, domain 1"/>
    <property type="match status" value="1"/>
</dbReference>
<evidence type="ECO:0000313" key="6">
    <source>
        <dbReference type="Proteomes" id="UP001139971"/>
    </source>
</evidence>
<protein>
    <submittedName>
        <fullName evidence="5">C25 family cysteine peptidase</fullName>
    </submittedName>
</protein>
<dbReference type="AlphaFoldDB" id="A0A9X3YLM1"/>
<keyword evidence="6" id="KW-1185">Reference proteome</keyword>
<feature type="chain" id="PRO_5040771081" evidence="3">
    <location>
        <begin position="22"/>
        <end position="959"/>
    </location>
</feature>
<sequence>MSFRSSLVLSAVLALPAGAFACSGALHIELEHPGVYALDRAGIVAAEPALADCPRDSLVLTQNGEEVPIRTTGEGATLGPQDHIEWVGRPLHGPMSWFDSYSTVNVYQLTSKPGTHARIADVPAPAAGGRNAELSRRLHLEQENLMIRLNQSLTKLWEEPDVWHWAKLTHVDPKPYEVAFDLPDLAARGSALAAKINLRGMSDVMRMGDKPKPDDHHVKIVLNGTTVGELAFDGRQERTLDLRLPLALLKAQGNKIELSVPQRPTAHDPKTLIVDVVMFNWLELDYPIQGDLAASNDALYAATPGIVSVRRAGAEPALYGSDGRRYVAAGADGAWRFAAPAGNVELHAVGADGLYKPTLVRKQAPPRWQNPSEPVDYIMIAHKRLIDAARPLAEFHERRGLKVAVIDVDDVYDEFNHGISHPQAIRALLDRAYHDWPKPAPRFALLVGDASFDIRHQRIDRLALAKWADNELLNPGGFGDIPSTPYAQTPKDLPHRNLIPTWQFASYDGQSASDNHFASVGDDPLHPVIAVGRLPVVEPAEVAAIVDKTIKYMSTPRLGAWRRDVMFITDESDYFKSSSDQIANELGQNGFLSDKVYASADEKDNVAHQSAIKDGLNEGRLLVHFIGHGGRYIWRTGPPDLRKNHDLFTLDDVSHLKNGATLPMILSMTCYSAPFDNPTEDSIGERFLREADRGAIAVFAASWRNSPSPEYSKAVVRELTKRGATIGEALVAAKKTSRDDTLVETYNLLGDPAVILERPEGELSFARVPGPFGSERVDAIVSRGSFRGQVAVDWLDEKGKVTHTERFAALGPRFALPTPPDDAAAKATELRAYVADPNRGFDAIGRLVLREPEKPKPAAPAAPKTAVQPPPVQPGQHDPNATAKAASEDVAAAPKKKRKEGDELLRAGFEDAPPAKAAAKAQSKPERRSVADSASRSGGGGADESRAGAPHSSRKALRK</sequence>
<dbReference type="PROSITE" id="PS51257">
    <property type="entry name" value="PROKAR_LIPOPROTEIN"/>
    <property type="match status" value="1"/>
</dbReference>
<feature type="domain" description="Gingipain" evidence="4">
    <location>
        <begin position="377"/>
        <end position="754"/>
    </location>
</feature>
<evidence type="ECO:0000256" key="1">
    <source>
        <dbReference type="ARBA" id="ARBA00022729"/>
    </source>
</evidence>
<dbReference type="EMBL" id="JAOVZO020000018">
    <property type="protein sequence ID" value="MDC8013849.1"/>
    <property type="molecule type" value="Genomic_DNA"/>
</dbReference>
<dbReference type="Proteomes" id="UP001139971">
    <property type="component" value="Unassembled WGS sequence"/>
</dbReference>
<comment type="caution">
    <text evidence="5">The sequence shown here is derived from an EMBL/GenBank/DDBJ whole genome shotgun (WGS) entry which is preliminary data.</text>
</comment>
<proteinExistence type="predicted"/>
<feature type="region of interest" description="Disordered" evidence="2">
    <location>
        <begin position="853"/>
        <end position="959"/>
    </location>
</feature>
<dbReference type="GO" id="GO:0008234">
    <property type="term" value="F:cysteine-type peptidase activity"/>
    <property type="evidence" value="ECO:0007669"/>
    <property type="project" value="InterPro"/>
</dbReference>
<dbReference type="InterPro" id="IPR029031">
    <property type="entry name" value="Gingipain_N_sf"/>
</dbReference>
<dbReference type="InterPro" id="IPR029030">
    <property type="entry name" value="Caspase-like_dom_sf"/>
</dbReference>
<evidence type="ECO:0000256" key="2">
    <source>
        <dbReference type="SAM" id="MobiDB-lite"/>
    </source>
</evidence>
<accession>A0A9X3YLM1</accession>
<dbReference type="GO" id="GO:0006508">
    <property type="term" value="P:proteolysis"/>
    <property type="evidence" value="ECO:0007669"/>
    <property type="project" value="InterPro"/>
</dbReference>
<feature type="compositionally biased region" description="Low complexity" evidence="2">
    <location>
        <begin position="912"/>
        <end position="921"/>
    </location>
</feature>
<dbReference type="Gene3D" id="3.40.50.1460">
    <property type="match status" value="1"/>
</dbReference>
<dbReference type="RefSeq" id="WP_263541494.1">
    <property type="nucleotide sequence ID" value="NZ_JAOVZO020000018.1"/>
</dbReference>
<evidence type="ECO:0000259" key="4">
    <source>
        <dbReference type="Pfam" id="PF01364"/>
    </source>
</evidence>
<keyword evidence="1 3" id="KW-0732">Signal</keyword>
<evidence type="ECO:0000256" key="3">
    <source>
        <dbReference type="SAM" id="SignalP"/>
    </source>
</evidence>
<dbReference type="InterPro" id="IPR001769">
    <property type="entry name" value="Gingipain"/>
</dbReference>
<gene>
    <name evidence="5" type="ORF">OD750_015000</name>
</gene>
<dbReference type="Pfam" id="PF01364">
    <property type="entry name" value="Peptidase_C25"/>
    <property type="match status" value="1"/>
</dbReference>
<name>A0A9X3YLM1_9GAMM</name>
<feature type="compositionally biased region" description="Basic and acidic residues" evidence="2">
    <location>
        <begin position="899"/>
        <end position="909"/>
    </location>
</feature>
<feature type="signal peptide" evidence="3">
    <location>
        <begin position="1"/>
        <end position="21"/>
    </location>
</feature>
<evidence type="ECO:0000313" key="5">
    <source>
        <dbReference type="EMBL" id="MDC8013849.1"/>
    </source>
</evidence>
<reference evidence="5" key="1">
    <citation type="submission" date="2023-02" db="EMBL/GenBank/DDBJ databases">
        <title>Tahibacter soli sp. nov. isolated from soil.</title>
        <authorList>
            <person name="Baek J.H."/>
            <person name="Lee J.K."/>
            <person name="Choi D.G."/>
            <person name="Jeon C.O."/>
        </authorList>
    </citation>
    <scope>NUCLEOTIDE SEQUENCE</scope>
    <source>
        <strain evidence="5">BL</strain>
    </source>
</reference>
<dbReference type="SUPFAM" id="SSF52129">
    <property type="entry name" value="Caspase-like"/>
    <property type="match status" value="1"/>
</dbReference>